<feature type="binding site" evidence="3">
    <location>
        <position position="65"/>
    </location>
    <ligand>
        <name>ATP</name>
        <dbReference type="ChEBI" id="CHEBI:30616"/>
    </ligand>
</feature>
<dbReference type="PROSITE" id="PS00108">
    <property type="entry name" value="PROTEIN_KINASE_ST"/>
    <property type="match status" value="1"/>
</dbReference>
<organism evidence="7 8">
    <name type="scientific">Hymenolepis diminuta</name>
    <name type="common">Rat tapeworm</name>
    <dbReference type="NCBI Taxonomy" id="6216"/>
    <lineage>
        <taxon>Eukaryota</taxon>
        <taxon>Metazoa</taxon>
        <taxon>Spiralia</taxon>
        <taxon>Lophotrochozoa</taxon>
        <taxon>Platyhelminthes</taxon>
        <taxon>Cestoda</taxon>
        <taxon>Eucestoda</taxon>
        <taxon>Cyclophyllidea</taxon>
        <taxon>Hymenolepididae</taxon>
        <taxon>Hymenolepis</taxon>
    </lineage>
</organism>
<feature type="region of interest" description="Disordered" evidence="5">
    <location>
        <begin position="925"/>
        <end position="962"/>
    </location>
</feature>
<feature type="compositionally biased region" description="Basic residues" evidence="5">
    <location>
        <begin position="799"/>
        <end position="809"/>
    </location>
</feature>
<keyword evidence="8" id="KW-1185">Reference proteome</keyword>
<feature type="coiled-coil region" evidence="4">
    <location>
        <begin position="541"/>
        <end position="619"/>
    </location>
</feature>
<dbReference type="InterPro" id="IPR051585">
    <property type="entry name" value="STE20_Ser/Thr_Kinases"/>
</dbReference>
<dbReference type="Gene3D" id="1.10.510.10">
    <property type="entry name" value="Transferase(Phosphotransferase) domain 1"/>
    <property type="match status" value="1"/>
</dbReference>
<dbReference type="InterPro" id="IPR017441">
    <property type="entry name" value="Protein_kinase_ATP_BS"/>
</dbReference>
<proteinExistence type="predicted"/>
<evidence type="ECO:0000256" key="2">
    <source>
        <dbReference type="ARBA" id="ARBA00022840"/>
    </source>
</evidence>
<keyword evidence="2 3" id="KW-0067">ATP-binding</keyword>
<dbReference type="Proteomes" id="UP000321570">
    <property type="component" value="Unassembled WGS sequence"/>
</dbReference>
<feature type="domain" description="Protein kinase" evidence="6">
    <location>
        <begin position="36"/>
        <end position="294"/>
    </location>
</feature>
<keyword evidence="4" id="KW-0175">Coiled coil</keyword>
<evidence type="ECO:0000313" key="8">
    <source>
        <dbReference type="Proteomes" id="UP000321570"/>
    </source>
</evidence>
<dbReference type="Pfam" id="PF00069">
    <property type="entry name" value="Pkinase"/>
    <property type="match status" value="1"/>
</dbReference>
<feature type="region of interest" description="Disordered" evidence="5">
    <location>
        <begin position="347"/>
        <end position="366"/>
    </location>
</feature>
<evidence type="ECO:0000313" key="7">
    <source>
        <dbReference type="EMBL" id="VUZ46893.1"/>
    </source>
</evidence>
<feature type="region of interest" description="Disordered" evidence="5">
    <location>
        <begin position="375"/>
        <end position="473"/>
    </location>
</feature>
<dbReference type="GO" id="GO:0004672">
    <property type="term" value="F:protein kinase activity"/>
    <property type="evidence" value="ECO:0007669"/>
    <property type="project" value="InterPro"/>
</dbReference>
<protein>
    <recommendedName>
        <fullName evidence="6">Protein kinase domain-containing protein</fullName>
    </recommendedName>
</protein>
<name>A0A564YJV9_HYMDI</name>
<gene>
    <name evidence="7" type="ORF">WMSIL1_LOCUS6549</name>
</gene>
<dbReference type="InterPro" id="IPR008271">
    <property type="entry name" value="Ser/Thr_kinase_AS"/>
</dbReference>
<keyword evidence="1 3" id="KW-0547">Nucleotide-binding</keyword>
<feature type="compositionally biased region" description="Polar residues" evidence="5">
    <location>
        <begin position="414"/>
        <end position="424"/>
    </location>
</feature>
<dbReference type="Gene3D" id="3.30.200.20">
    <property type="entry name" value="Phosphorylase Kinase, domain 1"/>
    <property type="match status" value="1"/>
</dbReference>
<dbReference type="SUPFAM" id="SSF56112">
    <property type="entry name" value="Protein kinase-like (PK-like)"/>
    <property type="match status" value="1"/>
</dbReference>
<dbReference type="SMART" id="SM00220">
    <property type="entry name" value="S_TKc"/>
    <property type="match status" value="1"/>
</dbReference>
<dbReference type="FunFam" id="1.10.510.10:FF:001298">
    <property type="entry name" value="STE20-like kinase"/>
    <property type="match status" value="1"/>
</dbReference>
<dbReference type="PROSITE" id="PS50011">
    <property type="entry name" value="PROTEIN_KINASE_DOM"/>
    <property type="match status" value="1"/>
</dbReference>
<evidence type="ECO:0000256" key="5">
    <source>
        <dbReference type="SAM" id="MobiDB-lite"/>
    </source>
</evidence>
<evidence type="ECO:0000256" key="1">
    <source>
        <dbReference type="ARBA" id="ARBA00022741"/>
    </source>
</evidence>
<feature type="region of interest" description="Disordered" evidence="5">
    <location>
        <begin position="798"/>
        <end position="819"/>
    </location>
</feature>
<evidence type="ECO:0000256" key="4">
    <source>
        <dbReference type="SAM" id="Coils"/>
    </source>
</evidence>
<accession>A0A564YJV9</accession>
<dbReference type="PROSITE" id="PS00107">
    <property type="entry name" value="PROTEIN_KINASE_ATP"/>
    <property type="match status" value="1"/>
</dbReference>
<dbReference type="GO" id="GO:0005524">
    <property type="term" value="F:ATP binding"/>
    <property type="evidence" value="ECO:0007669"/>
    <property type="project" value="UniProtKB-UniRule"/>
</dbReference>
<dbReference type="InterPro" id="IPR011009">
    <property type="entry name" value="Kinase-like_dom_sf"/>
</dbReference>
<sequence>MSFLNFFKKFKQNEEKPKPNALPSIVIQGVDPSTLWTNISELGDGAFGKVYKASNNKTGELAALKSVDFTSEEELEDLMVEIDILNECKHPNILHLHEAYVFDKKIWMYLEYCSGGAVDDIMKNLDKPLTEPQIKFISREVISGLAFLHQHLIIHRDLKAGNILITSNYDIRLADFGVSAQMASESQKRTTFIGTPYWMAPEVIACETFKDNPYDVSADVWSFGIMLIEFAQMLPPYNELNPTRVLLKITKSDPPTLTNPSVWSDDFNKIIRRCLQKNPAQRPSMNQLKSDPFVTDVTETDRSTIKLLLGEANAEVEEVVEDITPDDLPDFDAVLVSAKTVKAMAHSLQETDSADSADDRSSSTDTTQMHMVSYEDVPFEDGPKIPPVFITGDEQSEKENSGLQTSFGAVAPPSESSMKSSKQLPTPPPTPMSLPDFALEISRTSDDDSSVSQETKELPLPYPSGDTTTSKEDEVKNGNLLSVEQPMTSVLQQCPKQFRTSIRTRRFVVDGKEHTTTSKKVVLAETKPKPIENSGARLRALREFRELAKESKRRNREIAERVEQQMRQLDSKQANEFTQLHRCLTRDLEAAAKKYKSSRDRLELQYENDLKAVREANVQAEKAFLDQFKQKLERKMSSRTLRKSIFRDVRENIGSSGGIASLRVLANDGSSAQAGEYYSEAIEFLERQESNVASQLGKLKEVHKKRIAHLDLQLQSEQYELNMNFTKEQGKMEQRHMHMRHQLARSQLKDFAMADRQLLAKRLASQLIELKEAAEADRERLQEAQMVEKKIYLKNEKSSHKRRMAHYQKKLRDDGPPSGMTMKEAIAKMDETERLRDIDAVRRLESHHQMQWQALDREIMSRFIELDEQQSEKKTLLTNQETNRLRELEDDHKQEMKTHIDRLQRKLQQLRERYEKEIISRADATSLSSGVDTSAGHQVSNYTNPPLTPTISVTSATQSYKC</sequence>
<dbReference type="InterPro" id="IPR000719">
    <property type="entry name" value="Prot_kinase_dom"/>
</dbReference>
<dbReference type="PANTHER" id="PTHR46538:SF3">
    <property type="entry name" value="PROTEIN KINASE DOMAIN-CONTAINING PROTEIN"/>
    <property type="match status" value="1"/>
</dbReference>
<feature type="coiled-coil region" evidence="4">
    <location>
        <begin position="893"/>
        <end position="920"/>
    </location>
</feature>
<feature type="coiled-coil region" evidence="4">
    <location>
        <begin position="760"/>
        <end position="787"/>
    </location>
</feature>
<evidence type="ECO:0000259" key="6">
    <source>
        <dbReference type="PROSITE" id="PS50011"/>
    </source>
</evidence>
<dbReference type="EMBL" id="CABIJS010000222">
    <property type="protein sequence ID" value="VUZ46893.1"/>
    <property type="molecule type" value="Genomic_DNA"/>
</dbReference>
<evidence type="ECO:0000256" key="3">
    <source>
        <dbReference type="PROSITE-ProRule" id="PRU10141"/>
    </source>
</evidence>
<dbReference type="AlphaFoldDB" id="A0A564YJV9"/>
<reference evidence="7 8" key="1">
    <citation type="submission" date="2019-07" db="EMBL/GenBank/DDBJ databases">
        <authorList>
            <person name="Jastrzebski P J."/>
            <person name="Paukszto L."/>
            <person name="Jastrzebski P J."/>
        </authorList>
    </citation>
    <scope>NUCLEOTIDE SEQUENCE [LARGE SCALE GENOMIC DNA]</scope>
    <source>
        <strain evidence="7 8">WMS-il1</strain>
    </source>
</reference>
<dbReference type="PANTHER" id="PTHR46538">
    <property type="entry name" value="PROTEIN KINASE DOMAIN-CONTAINING PROTEIN"/>
    <property type="match status" value="1"/>
</dbReference>